<dbReference type="InterPro" id="IPR020845">
    <property type="entry name" value="AMP-binding_CS"/>
</dbReference>
<sequence>MPTFALLPDFFTSQCIEQPNGILYYVVHAHDSGLGLDIYPKSRIEVLRDAQAAAGYLQKAGVKPRVPGGPAQTISIVMRHGYACLTMFLATSLNRCAPVLISPQNTTEMITALAQTSNSTAIIVDNDHIELASQIQQEIPSILVVHFEAFNASRSVPPTNVNFLPALTERGYLAEKDTACYYMHTSGSTGHPKLIPEVHSSWWDKVHRYAVQEQGHPAVVMTHLQHTQGILRFMALPWLSRDIPVLVESKRPFDGDLLCRLLQQFPGATLWKARELVMMQLNTTLLTQHDSTETGQLTILDIASDDPLDWPYMRFLDEHQIYMVPVSGSDGVCQLIVKAGRFVPADLVNFSDPPGYFSGDLFKAHPAKKGLWKHVGRRGSVTVLSNGKKTDNGQIRSLITRSPAIRDIVVFGEGHVQNGVIIWPASTFSNHETTIDTLWPVVKSANDALPPHSRIVKELVIVASASKPFALSDKGSVREFQTLRLYEQEIENTYASLESGSVNIPLPLHDDGGGILTYIRDTVQRLMGKNIDDTTNFFDSGRGSSNDGHPEQIDLERLISNLNDSWSSLGTIDARSPQTDSNEPWVILLTGSRGALGRQLLPLFVASQRVHAVYCLDRRLDPSRATTYSSMPTGNSSLPSGKVRRWEMDISLPHLGLQGEPLQLVREHVTHIVHCAWEVNFNHPLERFVNTHIKGVQTLINIAISTQRATFPRLVFVSSIAAVRNYAGLGKIAERCYFDSRIPSDLGYGQSKYVAERILAHASEKTGLPITIVRAGQLSGCMTTGEWNEHEVFPIFFRSCHLLRRIPDHAADACWVPINLAAQAIFDILQHDASASAPLLTVRHIDSAYACEGSRLVHWLVRASGGTLETVSVESWIQAVQEAEEDIPAKRLLQVFDAWKSDANQSASKALSVESTREISQMAGGIPLTYELVSLYWRHATRQLSVT</sequence>
<dbReference type="InterPro" id="IPR000873">
    <property type="entry name" value="AMP-dep_synth/lig_dom"/>
</dbReference>
<dbReference type="OrthoDB" id="429813at2759"/>
<feature type="domain" description="Thioester reductase (TE)" evidence="4">
    <location>
        <begin position="589"/>
        <end position="825"/>
    </location>
</feature>
<keyword evidence="2" id="KW-0597">Phosphoprotein</keyword>
<dbReference type="Pfam" id="PF23562">
    <property type="entry name" value="AMP-binding_C_3"/>
    <property type="match status" value="1"/>
</dbReference>
<dbReference type="InterPro" id="IPR042099">
    <property type="entry name" value="ANL_N_sf"/>
</dbReference>
<dbReference type="STRING" id="914234.M2RD14"/>
<organism evidence="5 6">
    <name type="scientific">Ceriporiopsis subvermispora (strain B)</name>
    <name type="common">White-rot fungus</name>
    <name type="synonym">Gelatoporia subvermispora</name>
    <dbReference type="NCBI Taxonomy" id="914234"/>
    <lineage>
        <taxon>Eukaryota</taxon>
        <taxon>Fungi</taxon>
        <taxon>Dikarya</taxon>
        <taxon>Basidiomycota</taxon>
        <taxon>Agaricomycotina</taxon>
        <taxon>Agaricomycetes</taxon>
        <taxon>Polyporales</taxon>
        <taxon>Gelatoporiaceae</taxon>
        <taxon>Gelatoporia</taxon>
    </lineage>
</organism>
<keyword evidence="1" id="KW-0596">Phosphopantetheine</keyword>
<dbReference type="AlphaFoldDB" id="M2RD14"/>
<dbReference type="InterPro" id="IPR036291">
    <property type="entry name" value="NAD(P)-bd_dom_sf"/>
</dbReference>
<feature type="domain" description="AMP-dependent synthetase/ligase" evidence="3">
    <location>
        <begin position="45"/>
        <end position="273"/>
    </location>
</feature>
<evidence type="ECO:0000313" key="6">
    <source>
        <dbReference type="Proteomes" id="UP000016930"/>
    </source>
</evidence>
<evidence type="ECO:0008006" key="7">
    <source>
        <dbReference type="Google" id="ProtNLM"/>
    </source>
</evidence>
<reference evidence="5 6" key="1">
    <citation type="journal article" date="2012" name="Proc. Natl. Acad. Sci. U.S.A.">
        <title>Comparative genomics of Ceriporiopsis subvermispora and Phanerochaete chrysosporium provide insight into selective ligninolysis.</title>
        <authorList>
            <person name="Fernandez-Fueyo E."/>
            <person name="Ruiz-Duenas F.J."/>
            <person name="Ferreira P."/>
            <person name="Floudas D."/>
            <person name="Hibbett D.S."/>
            <person name="Canessa P."/>
            <person name="Larrondo L.F."/>
            <person name="James T.Y."/>
            <person name="Seelenfreund D."/>
            <person name="Lobos S."/>
            <person name="Polanco R."/>
            <person name="Tello M."/>
            <person name="Honda Y."/>
            <person name="Watanabe T."/>
            <person name="Watanabe T."/>
            <person name="Ryu J.S."/>
            <person name="Kubicek C.P."/>
            <person name="Schmoll M."/>
            <person name="Gaskell J."/>
            <person name="Hammel K.E."/>
            <person name="St John F.J."/>
            <person name="Vanden Wymelenberg A."/>
            <person name="Sabat G."/>
            <person name="Splinter BonDurant S."/>
            <person name="Syed K."/>
            <person name="Yadav J.S."/>
            <person name="Doddapaneni H."/>
            <person name="Subramanian V."/>
            <person name="Lavin J.L."/>
            <person name="Oguiza J.A."/>
            <person name="Perez G."/>
            <person name="Pisabarro A.G."/>
            <person name="Ramirez L."/>
            <person name="Santoyo F."/>
            <person name="Master E."/>
            <person name="Coutinho P.M."/>
            <person name="Henrissat B."/>
            <person name="Lombard V."/>
            <person name="Magnuson J.K."/>
            <person name="Kuees U."/>
            <person name="Hori C."/>
            <person name="Igarashi K."/>
            <person name="Samejima M."/>
            <person name="Held B.W."/>
            <person name="Barry K.W."/>
            <person name="LaButti K.M."/>
            <person name="Lapidus A."/>
            <person name="Lindquist E.A."/>
            <person name="Lucas S.M."/>
            <person name="Riley R."/>
            <person name="Salamov A.A."/>
            <person name="Hoffmeister D."/>
            <person name="Schwenk D."/>
            <person name="Hadar Y."/>
            <person name="Yarden O."/>
            <person name="de Vries R.P."/>
            <person name="Wiebenga A."/>
            <person name="Stenlid J."/>
            <person name="Eastwood D."/>
            <person name="Grigoriev I.V."/>
            <person name="Berka R.M."/>
            <person name="Blanchette R.A."/>
            <person name="Kersten P."/>
            <person name="Martinez A.T."/>
            <person name="Vicuna R."/>
            <person name="Cullen D."/>
        </authorList>
    </citation>
    <scope>NUCLEOTIDE SEQUENCE [LARGE SCALE GENOMIC DNA]</scope>
    <source>
        <strain evidence="5 6">B</strain>
    </source>
</reference>
<keyword evidence="6" id="KW-1185">Reference proteome</keyword>
<dbReference type="PANTHER" id="PTHR43439">
    <property type="entry name" value="PHENYLACETATE-COENZYME A LIGASE"/>
    <property type="match status" value="1"/>
</dbReference>
<dbReference type="Gene3D" id="3.40.50.720">
    <property type="entry name" value="NAD(P)-binding Rossmann-like Domain"/>
    <property type="match status" value="1"/>
</dbReference>
<evidence type="ECO:0000256" key="1">
    <source>
        <dbReference type="ARBA" id="ARBA00022450"/>
    </source>
</evidence>
<name>M2RD14_CERS8</name>
<evidence type="ECO:0000256" key="2">
    <source>
        <dbReference type="ARBA" id="ARBA00022553"/>
    </source>
</evidence>
<evidence type="ECO:0000313" key="5">
    <source>
        <dbReference type="EMBL" id="EMD36322.1"/>
    </source>
</evidence>
<dbReference type="SUPFAM" id="SSF56801">
    <property type="entry name" value="Acetyl-CoA synthetase-like"/>
    <property type="match status" value="1"/>
</dbReference>
<dbReference type="InterPro" id="IPR013120">
    <property type="entry name" value="FAR_NAD-bd"/>
</dbReference>
<gene>
    <name evidence="5" type="ORF">CERSUDRAFT_74328</name>
</gene>
<evidence type="ECO:0000259" key="4">
    <source>
        <dbReference type="Pfam" id="PF07993"/>
    </source>
</evidence>
<dbReference type="Gene3D" id="3.40.50.12780">
    <property type="entry name" value="N-terminal domain of ligase-like"/>
    <property type="match status" value="1"/>
</dbReference>
<dbReference type="HOGENOM" id="CLU_002220_2_0_1"/>
<dbReference type="Pfam" id="PF00501">
    <property type="entry name" value="AMP-binding"/>
    <property type="match status" value="1"/>
</dbReference>
<dbReference type="SUPFAM" id="SSF51735">
    <property type="entry name" value="NAD(P)-binding Rossmann-fold domains"/>
    <property type="match status" value="1"/>
</dbReference>
<dbReference type="InterPro" id="IPR051414">
    <property type="entry name" value="Adenylate-forming_Reductase"/>
</dbReference>
<dbReference type="PROSITE" id="PS00455">
    <property type="entry name" value="AMP_BINDING"/>
    <property type="match status" value="1"/>
</dbReference>
<protein>
    <recommendedName>
        <fullName evidence="7">Polyketide synthase phosphopantetheine-binding domain-containing protein</fullName>
    </recommendedName>
</protein>
<dbReference type="PANTHER" id="PTHR43439:SF2">
    <property type="entry name" value="ENZYME, PUTATIVE (JCVI)-RELATED"/>
    <property type="match status" value="1"/>
</dbReference>
<dbReference type="EMBL" id="KB445798">
    <property type="protein sequence ID" value="EMD36322.1"/>
    <property type="molecule type" value="Genomic_DNA"/>
</dbReference>
<proteinExistence type="predicted"/>
<dbReference type="Pfam" id="PF07993">
    <property type="entry name" value="NAD_binding_4"/>
    <property type="match status" value="1"/>
</dbReference>
<accession>M2RD14</accession>
<dbReference type="Proteomes" id="UP000016930">
    <property type="component" value="Unassembled WGS sequence"/>
</dbReference>
<evidence type="ECO:0000259" key="3">
    <source>
        <dbReference type="Pfam" id="PF00501"/>
    </source>
</evidence>